<accession>A0ABW4FSN9</accession>
<gene>
    <name evidence="2" type="ORF">ACFSCY_27175</name>
</gene>
<evidence type="ECO:0000313" key="3">
    <source>
        <dbReference type="Proteomes" id="UP001597145"/>
    </source>
</evidence>
<dbReference type="NCBIfam" id="NF046055">
    <property type="entry name" value="restr_BPTD_3080"/>
    <property type="match status" value="1"/>
</dbReference>
<keyword evidence="2" id="KW-0378">Hydrolase</keyword>
<dbReference type="EMBL" id="JBHUCP010000023">
    <property type="protein sequence ID" value="MFD1533113.1"/>
    <property type="molecule type" value="Genomic_DNA"/>
</dbReference>
<dbReference type="PANTHER" id="PTHR47396">
    <property type="entry name" value="TYPE I RESTRICTION ENZYME ECOKI R PROTEIN"/>
    <property type="match status" value="1"/>
</dbReference>
<dbReference type="InterPro" id="IPR050742">
    <property type="entry name" value="Helicase_Restrict-Modif_Enz"/>
</dbReference>
<dbReference type="RefSeq" id="WP_343983406.1">
    <property type="nucleotide sequence ID" value="NZ_BAAAJG010000016.1"/>
</dbReference>
<dbReference type="EC" id="3.1.21.5" evidence="2"/>
<proteinExistence type="predicted"/>
<dbReference type="InterPro" id="IPR006935">
    <property type="entry name" value="Helicase/UvrB_N"/>
</dbReference>
<keyword evidence="2" id="KW-0540">Nuclease</keyword>
<name>A0ABW4FSN9_9PSEU</name>
<dbReference type="SUPFAM" id="SSF52540">
    <property type="entry name" value="P-loop containing nucleoside triphosphate hydrolases"/>
    <property type="match status" value="1"/>
</dbReference>
<organism evidence="2 3">
    <name type="scientific">Pseudonocardia aurantiaca</name>
    <dbReference type="NCBI Taxonomy" id="75290"/>
    <lineage>
        <taxon>Bacteria</taxon>
        <taxon>Bacillati</taxon>
        <taxon>Actinomycetota</taxon>
        <taxon>Actinomycetes</taxon>
        <taxon>Pseudonocardiales</taxon>
        <taxon>Pseudonocardiaceae</taxon>
        <taxon>Pseudonocardia</taxon>
    </lineage>
</organism>
<dbReference type="InterPro" id="IPR027417">
    <property type="entry name" value="P-loop_NTPase"/>
</dbReference>
<dbReference type="GO" id="GO:0015668">
    <property type="term" value="F:type III site-specific deoxyribonuclease activity"/>
    <property type="evidence" value="ECO:0007669"/>
    <property type="project" value="UniProtKB-EC"/>
</dbReference>
<sequence>MSDRVIEDPILNRPYDEPSRHFEFDVDGITDMIAERRRPSSYFIPVPQSRKGGRQLELTELTADQIQLNLLVNRIREHVTVWRHAGYGNVSPTTRRLLEHWADPERDNRVLFCQREAAETAIYLAEVAPRTGDVWIRNELAGANAEYNDGLNRVALKMATGSGKTVVMAMLIAWQVLNKVATPQNKLYSKRFLVVTPGLTIRDRLRVLLPSDPENYYRLRDLVPADLLGGLGQAQIVITNYHAFLPRELATARGVSRLTKDVLNPGGGPSPFTETEGQIVTRVLRDLGGSQEIVVFNDEAHHCYRGKVDDEKLTRTERTEAKERNEEARVWLTGLQAIESSVGVKTVYDLSATPFFLRGSGYQEGTLFPWVVSDFALIDAIESGIVKIPRMPVDDNQVSRTVTYLDLWSEVRDELPKGGRRGQVALDPTQMPDTLETALRALYDSYQRRFDAWEEAGDGGGTPPVFIVVCSNTSVSKWVFDWIGGYKRDDIAIPGELPLFSNVAEDGRWLRRPRTILVDSAQLESGDGMSAEFKKIAVTEINAFHADYARRFPGRTLDDVSDTDLLREVMNTVGKPGKLGEPVRCVVSVSMLTEGWDANTVTHILGIRAFGTQLLCEQVVGRGLRRRSYAVDDNGYFTPEYADVIGVPFRFIPTVAQTRDVTLKPTRRVHAEQERAAAKITFPRLTGYRTELSESRLFADFSDDTRLVLSTADFPTETTIVGIVGDEDTLTLAELKATREQTVAFELAKLLVAEYLDVQGQRLPWLFPQALRLTRQWLAEQVDYHDDTFPGLLRIKQTARKAAEKIVRAITWVDGARVGTVLPVLRSFDAVGSTAEVDFFTTKTVFGTSPDRCHVNYVTLDGPGGNEWERAVAKTLDTMPGVAAYAKNDHLGFSVPYTHEGITRQYVPDFLVRLDEAEDSVARTLIVEVSGSQKSPGPTAEKAATTRTSWVPAVNAHGGFGLWGYCEIGTAEITQAKKVLTAAMAALRELDPPARRSRGAA</sequence>
<evidence type="ECO:0000313" key="2">
    <source>
        <dbReference type="EMBL" id="MFD1533113.1"/>
    </source>
</evidence>
<keyword evidence="2" id="KW-0255">Endonuclease</keyword>
<protein>
    <submittedName>
        <fullName evidence="2">BPTD_3080 family restriction endonuclease</fullName>
        <ecNumber evidence="2">3.1.21.5</ecNumber>
    </submittedName>
</protein>
<dbReference type="Pfam" id="PF04851">
    <property type="entry name" value="ResIII"/>
    <property type="match status" value="1"/>
</dbReference>
<keyword evidence="3" id="KW-1185">Reference proteome</keyword>
<evidence type="ECO:0000259" key="1">
    <source>
        <dbReference type="SMART" id="SM00487"/>
    </source>
</evidence>
<dbReference type="Proteomes" id="UP001597145">
    <property type="component" value="Unassembled WGS sequence"/>
</dbReference>
<dbReference type="PANTHER" id="PTHR47396:SF1">
    <property type="entry name" value="ATP-DEPENDENT HELICASE IRC3-RELATED"/>
    <property type="match status" value="1"/>
</dbReference>
<comment type="caution">
    <text evidence="2">The sequence shown here is derived from an EMBL/GenBank/DDBJ whole genome shotgun (WGS) entry which is preliminary data.</text>
</comment>
<reference evidence="3" key="1">
    <citation type="journal article" date="2019" name="Int. J. Syst. Evol. Microbiol.">
        <title>The Global Catalogue of Microorganisms (GCM) 10K type strain sequencing project: providing services to taxonomists for standard genome sequencing and annotation.</title>
        <authorList>
            <consortium name="The Broad Institute Genomics Platform"/>
            <consortium name="The Broad Institute Genome Sequencing Center for Infectious Disease"/>
            <person name="Wu L."/>
            <person name="Ma J."/>
        </authorList>
    </citation>
    <scope>NUCLEOTIDE SEQUENCE [LARGE SCALE GENOMIC DNA]</scope>
    <source>
        <strain evidence="3">JCM 12165</strain>
    </source>
</reference>
<dbReference type="SMART" id="SM00487">
    <property type="entry name" value="DEXDc"/>
    <property type="match status" value="1"/>
</dbReference>
<dbReference type="Gene3D" id="3.40.50.300">
    <property type="entry name" value="P-loop containing nucleotide triphosphate hydrolases"/>
    <property type="match status" value="2"/>
</dbReference>
<feature type="domain" description="Helicase ATP-binding" evidence="1">
    <location>
        <begin position="131"/>
        <end position="381"/>
    </location>
</feature>
<dbReference type="InterPro" id="IPR014001">
    <property type="entry name" value="Helicase_ATP-bd"/>
</dbReference>